<feature type="region of interest" description="Disordered" evidence="2">
    <location>
        <begin position="1712"/>
        <end position="1736"/>
    </location>
</feature>
<reference evidence="4 5" key="1">
    <citation type="submission" date="2018-08" db="EMBL/GenBank/DDBJ databases">
        <title>Draft genome of the lignicolous fungus Coniochaeta pulveracea.</title>
        <authorList>
            <person name="Borstlap C.J."/>
            <person name="De Witt R.N."/>
            <person name="Botha A."/>
            <person name="Volschenk H."/>
        </authorList>
    </citation>
    <scope>NUCLEOTIDE SEQUENCE [LARGE SCALE GENOMIC DNA]</scope>
    <source>
        <strain evidence="4 5">CAB683</strain>
    </source>
</reference>
<feature type="region of interest" description="Disordered" evidence="2">
    <location>
        <begin position="129"/>
        <end position="188"/>
    </location>
</feature>
<dbReference type="Pfam" id="PF12814">
    <property type="entry name" value="Mcp5_PH"/>
    <property type="match status" value="1"/>
</dbReference>
<evidence type="ECO:0000256" key="2">
    <source>
        <dbReference type="SAM" id="MobiDB-lite"/>
    </source>
</evidence>
<dbReference type="GO" id="GO:0015631">
    <property type="term" value="F:tubulin binding"/>
    <property type="evidence" value="ECO:0007669"/>
    <property type="project" value="TreeGrafter"/>
</dbReference>
<feature type="region of interest" description="Disordered" evidence="2">
    <location>
        <begin position="669"/>
        <end position="752"/>
    </location>
</feature>
<protein>
    <recommendedName>
        <fullName evidence="3">PH domain-containing protein</fullName>
    </recommendedName>
</protein>
<feature type="domain" description="PH" evidence="3">
    <location>
        <begin position="1569"/>
        <end position="1680"/>
    </location>
</feature>
<dbReference type="GO" id="GO:0000226">
    <property type="term" value="P:microtubule cytoskeleton organization"/>
    <property type="evidence" value="ECO:0007669"/>
    <property type="project" value="TreeGrafter"/>
</dbReference>
<organism evidence="4 5">
    <name type="scientific">Coniochaeta pulveracea</name>
    <dbReference type="NCBI Taxonomy" id="177199"/>
    <lineage>
        <taxon>Eukaryota</taxon>
        <taxon>Fungi</taxon>
        <taxon>Dikarya</taxon>
        <taxon>Ascomycota</taxon>
        <taxon>Pezizomycotina</taxon>
        <taxon>Sordariomycetes</taxon>
        <taxon>Sordariomycetidae</taxon>
        <taxon>Coniochaetales</taxon>
        <taxon>Coniochaetaceae</taxon>
        <taxon>Coniochaeta</taxon>
    </lineage>
</organism>
<feature type="compositionally biased region" description="Basic residues" evidence="2">
    <location>
        <begin position="1835"/>
        <end position="1845"/>
    </location>
</feature>
<feature type="compositionally biased region" description="Polar residues" evidence="2">
    <location>
        <begin position="678"/>
        <end position="701"/>
    </location>
</feature>
<dbReference type="GO" id="GO:0032065">
    <property type="term" value="P:maintenance of protein location in cell cortex"/>
    <property type="evidence" value="ECO:0007669"/>
    <property type="project" value="InterPro"/>
</dbReference>
<dbReference type="STRING" id="177199.A0A420Y283"/>
<evidence type="ECO:0000313" key="4">
    <source>
        <dbReference type="EMBL" id="RKU41988.1"/>
    </source>
</evidence>
<feature type="compositionally biased region" description="Polar residues" evidence="2">
    <location>
        <begin position="503"/>
        <end position="516"/>
    </location>
</feature>
<keyword evidence="5" id="KW-1185">Reference proteome</keyword>
<feature type="compositionally biased region" description="Basic and acidic residues" evidence="2">
    <location>
        <begin position="796"/>
        <end position="808"/>
    </location>
</feature>
<dbReference type="OrthoDB" id="2149224at2759"/>
<sequence>MAAAGWMAPDRDVSPARDAMLTAPSGPTRLRYSNFDSNLFALGHATSPEQAKRALEAHLADTQQRMEEAGRLGTTLLQQQKELSDRLKEVEMLQAEEAEMTPELNRKLAELEQEYTQVIRDSARAFIPRSRVPSNEDPSMAVGSPFASQGTGGRRSVSPSKFESRASGSPTKLSVPNRKQRNQPTSRIHDIEFATEISNSLIQQVRHLQALLSEKEEELKNTNADNSRLEVEFETYQQRIKALDESEHRYKDENWNLETQVHELLAAQKESADREKKLTQTLNALQADKNSTQRELDEVKVSLSKLDEKHAAAVKQHDIELGTAKRKEIMADSERAALQRKIDDLTSQNQELAKAFSLQRGRALEREAALSPTNDDLQPGDDAATPEHSPPPSPIKGTPRHPGLESETMRTSLMHSQRTIQTLRNNIHREKTEKLELRRMLQDARDELERVRGEPSATTHRRSKKTDSKDFKKPLRPGQLGGARSSRSEISWEDPDWEDQDAEASSQRPSTASSGQRGSGLVVPSLESRLDHHFQTRDDSTDANFETAAEASDAAAFETAAETDAAFETAHEGTETEDFQTGAEEFSEDDDEATETEASPSKGAARLKRPPVLPYGHSRTSFESTASTSADDDDDENYSFASDIKTPTALQPQKLRSRVSRGVFNLSGRRSRVASEEPNFNSSPASTGFTRSVSGTPQAPGQSLFAELGEFQGSDDDESFNDGGATPSRRSLRSVTPGSHTKGWVGASPPPALPLPAKTIMVEQGTMTDPVVIGPAVTTTTSGLRMGAMVDSGNMTDDHREPQVHEQSVHPSPRSNAYQDRPTSAGSVVKHEKLDAATQMLGDELQDAERSRPVSSLPYSDFGMQYDSDIGAKLAQFPSPPTSPPALRQAPVPDVSTPAKLNASHIHSEEVEPVSEPIARPLTPVALELSLTLFEHVLPIEPDVPEPPRLDASSVLVSLDDEPVAPEGPLPAPITFADMQAVEVQPREVEVEHILVPVPTPVAVPAPEPAPVPLSHAAVHAEEVHPQQEPTPALPPLSIALSQAEEVLPGEVPAPAPMQLSIASLQAEELHPRQEPKAALHALSATLPHFAEIEPYHEPQVVAPTLSHANIVAQAVEPVSPPERKEDAPLLSLSAVQSLDTEPCEANPGAPVPLGFSSMQYVDSQPVAESPRNPKREMFIIPEGESVPGPGQGQHDDLPKTPTNALFGSYQTRNKNRTAKGSPEPLVIAEDETRQSLNASPVAETPDSQRPLKERSSNPIARPWPQKGSIAMSESEAQTSLTWNDIDQMLKAAEHKPVLPLPASSTIASSFVTGSDEVVDPFVATPEPPVSVVKRGSVDGEIGSVPDSPATAKRIVTPLPPLVRRSNSTSSNFGQSPPPPLPPNHKEVIEAARLGSSHSGQGTIGLVSSAGSHGLVRQGSANGGHDLPPLSPTGTGSMGPPPLPVKLSMESARQGSSAGGQGTMTMSSMGPPLLPTHSRNRGYRPGTPKQSSISIASGRGTPTPRAGRADMYPPPSRGNTQLSRKSSMSSFVSELDSRFDIHNEMGMGGNGMFGARNPTDPRMIRAITQVMIGEYLWKYTRKAGREEMSENRHRRYFWLHPYNRTLYWSETDPGDTRRAEVKSKSLAIQAVRMVADTNPMPPGLHNKSLLVISGKRTIKFTAPTGQRHEIWFNALSFILKKPGEDEEVLGELADGITSEDVNEFNPGYSARAANGTRQAPSPSVASYVSRPSQSPALDMSMNIPTLTPQRGQKTPQGRLSTISKLGSFVGSLRSRSVNGRRPSLYDATSETQLEANDSAEDLRVIIEQQDRESDRLENVRACCDGKHDVGALHHVSPKKGRHTHSHPPTPTRGRNSATPSALGSIRSRG</sequence>
<feature type="region of interest" description="Disordered" evidence="2">
    <location>
        <begin position="1413"/>
        <end position="1526"/>
    </location>
</feature>
<dbReference type="SMART" id="SM00233">
    <property type="entry name" value="PH"/>
    <property type="match status" value="1"/>
</dbReference>
<dbReference type="Proteomes" id="UP000275385">
    <property type="component" value="Unassembled WGS sequence"/>
</dbReference>
<feature type="region of interest" description="Disordered" evidence="2">
    <location>
        <begin position="369"/>
        <end position="405"/>
    </location>
</feature>
<dbReference type="SUPFAM" id="SSF50729">
    <property type="entry name" value="PH domain-like"/>
    <property type="match status" value="1"/>
</dbReference>
<dbReference type="InterPro" id="IPR001849">
    <property type="entry name" value="PH_domain"/>
</dbReference>
<evidence type="ECO:0000259" key="3">
    <source>
        <dbReference type="PROSITE" id="PS50003"/>
    </source>
</evidence>
<name>A0A420Y283_9PEZI</name>
<dbReference type="EMBL" id="QVQW01000063">
    <property type="protein sequence ID" value="RKU41988.1"/>
    <property type="molecule type" value="Genomic_DNA"/>
</dbReference>
<comment type="caution">
    <text evidence="4">The sequence shown here is derived from an EMBL/GenBank/DDBJ whole genome shotgun (WGS) entry which is preliminary data.</text>
</comment>
<gene>
    <name evidence="4" type="ORF">DL546_002492</name>
</gene>
<feature type="compositionally biased region" description="Polar residues" evidence="2">
    <location>
        <begin position="1201"/>
        <end position="1213"/>
    </location>
</feature>
<dbReference type="PROSITE" id="PS50003">
    <property type="entry name" value="PH_DOMAIN"/>
    <property type="match status" value="1"/>
</dbReference>
<dbReference type="Gene3D" id="2.30.29.30">
    <property type="entry name" value="Pleckstrin-homology domain (PH domain)/Phosphotyrosine-binding domain (PTB)"/>
    <property type="match status" value="1"/>
</dbReference>
<feature type="compositionally biased region" description="Polar residues" evidence="2">
    <location>
        <begin position="1365"/>
        <end position="1375"/>
    </location>
</feature>
<feature type="region of interest" description="Disordered" evidence="2">
    <location>
        <begin position="446"/>
        <end position="521"/>
    </location>
</feature>
<feature type="coiled-coil region" evidence="1">
    <location>
        <begin position="275"/>
        <end position="309"/>
    </location>
</feature>
<feature type="compositionally biased region" description="Polar residues" evidence="2">
    <location>
        <begin position="1852"/>
        <end position="1861"/>
    </location>
</feature>
<feature type="region of interest" description="Disordered" evidence="2">
    <location>
        <begin position="1833"/>
        <end position="1869"/>
    </location>
</feature>
<dbReference type="PANTHER" id="PTHR28190">
    <property type="entry name" value="NUCLEAR MIGRATION PROTEIN NUM1"/>
    <property type="match status" value="1"/>
</dbReference>
<dbReference type="InterPro" id="IPR024774">
    <property type="entry name" value="PH_dom-Mcp5-type"/>
</dbReference>
<dbReference type="InterPro" id="IPR011993">
    <property type="entry name" value="PH-like_dom_sf"/>
</dbReference>
<feature type="region of interest" description="Disordered" evidence="2">
    <location>
        <begin position="879"/>
        <end position="898"/>
    </location>
</feature>
<feature type="region of interest" description="Disordered" evidence="2">
    <location>
        <begin position="1343"/>
        <end position="1386"/>
    </location>
</feature>
<dbReference type="GO" id="GO:0005938">
    <property type="term" value="C:cell cortex"/>
    <property type="evidence" value="ECO:0007669"/>
    <property type="project" value="InterPro"/>
</dbReference>
<feature type="compositionally biased region" description="Polar residues" evidence="2">
    <location>
        <begin position="1517"/>
        <end position="1526"/>
    </location>
</feature>
<feature type="coiled-coil region" evidence="1">
    <location>
        <begin position="198"/>
        <end position="246"/>
    </location>
</feature>
<feature type="compositionally biased region" description="Polar residues" evidence="2">
    <location>
        <begin position="809"/>
        <end position="826"/>
    </location>
</feature>
<dbReference type="CDD" id="cd13365">
    <property type="entry name" value="PH_PLC_plant-like"/>
    <property type="match status" value="1"/>
</dbReference>
<feature type="compositionally biased region" description="Acidic residues" evidence="2">
    <location>
        <begin position="491"/>
        <end position="502"/>
    </location>
</feature>
<dbReference type="GO" id="GO:0005739">
    <property type="term" value="C:mitochondrion"/>
    <property type="evidence" value="ECO:0007669"/>
    <property type="project" value="TreeGrafter"/>
</dbReference>
<evidence type="ECO:0000256" key="1">
    <source>
        <dbReference type="SAM" id="Coils"/>
    </source>
</evidence>
<proteinExistence type="predicted"/>
<feature type="compositionally biased region" description="Polar residues" evidence="2">
    <location>
        <begin position="1715"/>
        <end position="1735"/>
    </location>
</feature>
<keyword evidence="1" id="KW-0175">Coiled coil</keyword>
<feature type="region of interest" description="Disordered" evidence="2">
    <location>
        <begin position="1"/>
        <end position="25"/>
    </location>
</feature>
<dbReference type="InterPro" id="IPR053005">
    <property type="entry name" value="Nuclear_Pos-Cytoskel_Interact"/>
</dbReference>
<feature type="region of interest" description="Disordered" evidence="2">
    <location>
        <begin position="1182"/>
        <end position="1276"/>
    </location>
</feature>
<feature type="compositionally biased region" description="Low complexity" evidence="2">
    <location>
        <begin position="549"/>
        <end position="568"/>
    </location>
</feature>
<dbReference type="PANTHER" id="PTHR28190:SF1">
    <property type="entry name" value="NUCLEAR MIGRATION PROTEIN NUM1"/>
    <property type="match status" value="1"/>
</dbReference>
<evidence type="ECO:0000313" key="5">
    <source>
        <dbReference type="Proteomes" id="UP000275385"/>
    </source>
</evidence>
<feature type="region of interest" description="Disordered" evidence="2">
    <location>
        <begin position="790"/>
        <end position="827"/>
    </location>
</feature>
<feature type="coiled-coil region" evidence="1">
    <location>
        <begin position="52"/>
        <end position="121"/>
    </location>
</feature>
<dbReference type="GO" id="GO:0005543">
    <property type="term" value="F:phospholipid binding"/>
    <property type="evidence" value="ECO:0007669"/>
    <property type="project" value="InterPro"/>
</dbReference>
<feature type="compositionally biased region" description="Acidic residues" evidence="2">
    <location>
        <begin position="585"/>
        <end position="595"/>
    </location>
</feature>
<feature type="compositionally biased region" description="Polar residues" evidence="2">
    <location>
        <begin position="157"/>
        <end position="174"/>
    </location>
</feature>
<feature type="region of interest" description="Disordered" evidence="2">
    <location>
        <begin position="549"/>
        <end position="656"/>
    </location>
</feature>
<accession>A0A420Y283</accession>